<reference evidence="1" key="1">
    <citation type="journal article" date="2014" name="Int. J. Syst. Evol. Microbiol.">
        <title>Complete genome sequence of Corynebacterium casei LMG S-19264T (=DSM 44701T), isolated from a smear-ripened cheese.</title>
        <authorList>
            <consortium name="US DOE Joint Genome Institute (JGI-PGF)"/>
            <person name="Walter F."/>
            <person name="Albersmeier A."/>
            <person name="Kalinowski J."/>
            <person name="Ruckert C."/>
        </authorList>
    </citation>
    <scope>NUCLEOTIDE SEQUENCE</scope>
    <source>
        <strain evidence="1">CGMCC 1.15762</strain>
    </source>
</reference>
<keyword evidence="2" id="KW-1185">Reference proteome</keyword>
<gene>
    <name evidence="1" type="ORF">GCM10011415_12110</name>
</gene>
<evidence type="ECO:0000313" key="2">
    <source>
        <dbReference type="Proteomes" id="UP000617145"/>
    </source>
</evidence>
<dbReference type="AlphaFoldDB" id="A0A8J2ZHY1"/>
<dbReference type="EMBL" id="BMJV01000002">
    <property type="protein sequence ID" value="GGG66819.1"/>
    <property type="molecule type" value="Genomic_DNA"/>
</dbReference>
<dbReference type="Proteomes" id="UP000617145">
    <property type="component" value="Unassembled WGS sequence"/>
</dbReference>
<protein>
    <submittedName>
        <fullName evidence="1">Uncharacterized protein</fullName>
    </submittedName>
</protein>
<organism evidence="1 2">
    <name type="scientific">Salipiger pallidus</name>
    <dbReference type="NCBI Taxonomy" id="1775170"/>
    <lineage>
        <taxon>Bacteria</taxon>
        <taxon>Pseudomonadati</taxon>
        <taxon>Pseudomonadota</taxon>
        <taxon>Alphaproteobacteria</taxon>
        <taxon>Rhodobacterales</taxon>
        <taxon>Roseobacteraceae</taxon>
        <taxon>Salipiger</taxon>
    </lineage>
</organism>
<sequence length="173" mass="18371">MILLPLLGGAAGAEDVAFRFTWEGGNGYEMTGALSFDSALLERGEVREGDLTCFVAEGTQGGASVGRWALGMRTEDTTWHMTFLPQQSEFAVFGPRYPMPQAWNMDGFGTDCGAGGFGFNIGNAAQDLCIDGALVVPSQVPPDQPFPAVRDDDVAFPPDACIGPMLMSRLEGP</sequence>
<evidence type="ECO:0000313" key="1">
    <source>
        <dbReference type="EMBL" id="GGG66819.1"/>
    </source>
</evidence>
<comment type="caution">
    <text evidence="1">The sequence shown here is derived from an EMBL/GenBank/DDBJ whole genome shotgun (WGS) entry which is preliminary data.</text>
</comment>
<proteinExistence type="predicted"/>
<name>A0A8J2ZHY1_9RHOB</name>
<accession>A0A8J2ZHY1</accession>
<reference evidence="1" key="2">
    <citation type="submission" date="2020-09" db="EMBL/GenBank/DDBJ databases">
        <authorList>
            <person name="Sun Q."/>
            <person name="Zhou Y."/>
        </authorList>
    </citation>
    <scope>NUCLEOTIDE SEQUENCE</scope>
    <source>
        <strain evidence="1">CGMCC 1.15762</strain>
    </source>
</reference>